<reference evidence="5" key="1">
    <citation type="submission" date="2019-10" db="EMBL/GenBank/DDBJ databases">
        <authorList>
            <person name="Zhang R."/>
            <person name="Pan Y."/>
            <person name="Wang J."/>
            <person name="Ma R."/>
            <person name="Yu S."/>
        </authorList>
    </citation>
    <scope>NUCLEOTIDE SEQUENCE</scope>
    <source>
        <strain evidence="5">LA-IB0</strain>
        <tissue evidence="5">Leaf</tissue>
    </source>
</reference>
<comment type="caution">
    <text evidence="5">The sequence shown here is derived from an EMBL/GenBank/DDBJ whole genome shotgun (WGS) entry which is preliminary data.</text>
</comment>
<keyword evidence="2 3" id="KW-0539">Nucleus</keyword>
<accession>A0AAV6X6T5</accession>
<dbReference type="CDD" id="cd00183">
    <property type="entry name" value="TFIIS_I"/>
    <property type="match status" value="1"/>
</dbReference>
<evidence type="ECO:0000259" key="4">
    <source>
        <dbReference type="PROSITE" id="PS51319"/>
    </source>
</evidence>
<evidence type="ECO:0000256" key="2">
    <source>
        <dbReference type="ARBA" id="ARBA00023242"/>
    </source>
</evidence>
<comment type="subcellular location">
    <subcellularLocation>
        <location evidence="1 3">Nucleus</location>
    </subcellularLocation>
</comment>
<evidence type="ECO:0000313" key="6">
    <source>
        <dbReference type="Proteomes" id="UP000826271"/>
    </source>
</evidence>
<evidence type="ECO:0000256" key="1">
    <source>
        <dbReference type="ARBA" id="ARBA00004123"/>
    </source>
</evidence>
<dbReference type="Proteomes" id="UP000826271">
    <property type="component" value="Unassembled WGS sequence"/>
</dbReference>
<protein>
    <recommendedName>
        <fullName evidence="4">TFIIS N-terminal domain-containing protein</fullName>
    </recommendedName>
</protein>
<dbReference type="InterPro" id="IPR003617">
    <property type="entry name" value="TFIIS/CRSP70_N_sub"/>
</dbReference>
<dbReference type="PANTHER" id="PTHR47210">
    <property type="entry name" value="MEDIATOR OF RNA POLYMERASE II TRANSCRIPTION SUBUNIT 26C-RELATED"/>
    <property type="match status" value="1"/>
</dbReference>
<dbReference type="InterPro" id="IPR035441">
    <property type="entry name" value="TFIIS/LEDGF_dom_sf"/>
</dbReference>
<organism evidence="5 6">
    <name type="scientific">Buddleja alternifolia</name>
    <dbReference type="NCBI Taxonomy" id="168488"/>
    <lineage>
        <taxon>Eukaryota</taxon>
        <taxon>Viridiplantae</taxon>
        <taxon>Streptophyta</taxon>
        <taxon>Embryophyta</taxon>
        <taxon>Tracheophyta</taxon>
        <taxon>Spermatophyta</taxon>
        <taxon>Magnoliopsida</taxon>
        <taxon>eudicotyledons</taxon>
        <taxon>Gunneridae</taxon>
        <taxon>Pentapetalae</taxon>
        <taxon>asterids</taxon>
        <taxon>lamiids</taxon>
        <taxon>Lamiales</taxon>
        <taxon>Scrophulariaceae</taxon>
        <taxon>Buddlejeae</taxon>
        <taxon>Buddleja</taxon>
    </lineage>
</organism>
<dbReference type="InterPro" id="IPR017923">
    <property type="entry name" value="TFIIS_N"/>
</dbReference>
<dbReference type="GO" id="GO:0005634">
    <property type="term" value="C:nucleus"/>
    <property type="evidence" value="ECO:0007669"/>
    <property type="project" value="UniProtKB-SubCell"/>
</dbReference>
<proteinExistence type="predicted"/>
<dbReference type="AlphaFoldDB" id="A0AAV6X6T5"/>
<dbReference type="SUPFAM" id="SSF47676">
    <property type="entry name" value="Conserved domain common to transcription factors TFIIS, elongin A, CRSP70"/>
    <property type="match status" value="1"/>
</dbReference>
<dbReference type="Gene3D" id="1.20.930.10">
    <property type="entry name" value="Conserved domain common to transcription factors TFIIS, elongin A, CRSP70"/>
    <property type="match status" value="1"/>
</dbReference>
<dbReference type="InterPro" id="IPR044790">
    <property type="entry name" value="MD26C-like"/>
</dbReference>
<dbReference type="Pfam" id="PF08711">
    <property type="entry name" value="Med26"/>
    <property type="match status" value="1"/>
</dbReference>
<evidence type="ECO:0000256" key="3">
    <source>
        <dbReference type="PROSITE-ProRule" id="PRU00649"/>
    </source>
</evidence>
<dbReference type="EMBL" id="WHWC01000008">
    <property type="protein sequence ID" value="KAG8378099.1"/>
    <property type="molecule type" value="Genomic_DNA"/>
</dbReference>
<dbReference type="PANTHER" id="PTHR47210:SF1">
    <property type="entry name" value="MEDIATOR OF RNA POLYMERASE II TRANSCRIPTION SUBUNIT 26C-RELATED"/>
    <property type="match status" value="1"/>
</dbReference>
<keyword evidence="6" id="KW-1185">Reference proteome</keyword>
<evidence type="ECO:0000313" key="5">
    <source>
        <dbReference type="EMBL" id="KAG8378099.1"/>
    </source>
</evidence>
<gene>
    <name evidence="5" type="ORF">BUALT_Bualt08G0103000</name>
</gene>
<feature type="domain" description="TFIIS N-terminal" evidence="4">
    <location>
        <begin position="93"/>
        <end position="171"/>
    </location>
</feature>
<sequence length="220" mass="25622">MDLNEFRSFILDSGIDIWTWIDMAISVASADHENELKNRRDGIIERLYSPSFSRCQNCDLQFSRGADCNYTEELQTGKKVAVNEDDDDDDDEDDEHRKIHEIKILLVDQNQSEKCLIDLLERLVDMDTTFKALKETDIGRHVNKLRKHSSNEVRKLVKILIRKWKDTVDEWVRLNAPIEEVTQNNAKKQKTTQIMDYENIPIPKNAIVTNNGGSVPVKYW</sequence>
<dbReference type="SMART" id="SM00509">
    <property type="entry name" value="TFS2N"/>
    <property type="match status" value="1"/>
</dbReference>
<dbReference type="PROSITE" id="PS51319">
    <property type="entry name" value="TFIIS_N"/>
    <property type="match status" value="1"/>
</dbReference>
<name>A0AAV6X6T5_9LAMI</name>